<evidence type="ECO:0000313" key="2">
    <source>
        <dbReference type="EMBL" id="MBK1855162.1"/>
    </source>
</evidence>
<name>A0AAE2V890_9BACT</name>
<dbReference type="AlphaFoldDB" id="A0AAE2V890"/>
<dbReference type="InterPro" id="IPR036388">
    <property type="entry name" value="WH-like_DNA-bd_sf"/>
</dbReference>
<evidence type="ECO:0000259" key="1">
    <source>
        <dbReference type="PROSITE" id="PS50043"/>
    </source>
</evidence>
<dbReference type="Proteomes" id="UP000634206">
    <property type="component" value="Unassembled WGS sequence"/>
</dbReference>
<dbReference type="InterPro" id="IPR016032">
    <property type="entry name" value="Sig_transdc_resp-reg_C-effctor"/>
</dbReference>
<dbReference type="EMBL" id="JAENIG010000005">
    <property type="protein sequence ID" value="MBK1855162.1"/>
    <property type="molecule type" value="Genomic_DNA"/>
</dbReference>
<comment type="caution">
    <text evidence="2">The sequence shown here is derived from an EMBL/GenBank/DDBJ whole genome shotgun (WGS) entry which is preliminary data.</text>
</comment>
<dbReference type="Gene3D" id="1.10.10.10">
    <property type="entry name" value="Winged helix-like DNA-binding domain superfamily/Winged helix DNA-binding domain"/>
    <property type="match status" value="1"/>
</dbReference>
<dbReference type="InterPro" id="IPR000792">
    <property type="entry name" value="Tscrpt_reg_LuxR_C"/>
</dbReference>
<organism evidence="2 3">
    <name type="scientific">Oceaniferula flava</name>
    <dbReference type="NCBI Taxonomy" id="2800421"/>
    <lineage>
        <taxon>Bacteria</taxon>
        <taxon>Pseudomonadati</taxon>
        <taxon>Verrucomicrobiota</taxon>
        <taxon>Verrucomicrobiia</taxon>
        <taxon>Verrucomicrobiales</taxon>
        <taxon>Verrucomicrobiaceae</taxon>
        <taxon>Oceaniferula</taxon>
    </lineage>
</organism>
<dbReference type="CDD" id="cd06170">
    <property type="entry name" value="LuxR_C_like"/>
    <property type="match status" value="1"/>
</dbReference>
<evidence type="ECO:0000313" key="3">
    <source>
        <dbReference type="Proteomes" id="UP000634206"/>
    </source>
</evidence>
<keyword evidence="3" id="KW-1185">Reference proteome</keyword>
<dbReference type="RefSeq" id="WP_309489773.1">
    <property type="nucleotide sequence ID" value="NZ_JAENIG010000005.1"/>
</dbReference>
<dbReference type="GO" id="GO:0003677">
    <property type="term" value="F:DNA binding"/>
    <property type="evidence" value="ECO:0007669"/>
    <property type="project" value="InterPro"/>
</dbReference>
<gene>
    <name evidence="2" type="ORF">JIN83_09345</name>
</gene>
<dbReference type="SUPFAM" id="SSF46894">
    <property type="entry name" value="C-terminal effector domain of the bipartite response regulators"/>
    <property type="match status" value="1"/>
</dbReference>
<accession>A0AAE2V890</accession>
<dbReference type="Pfam" id="PF00196">
    <property type="entry name" value="GerE"/>
    <property type="match status" value="1"/>
</dbReference>
<dbReference type="GO" id="GO:0006355">
    <property type="term" value="P:regulation of DNA-templated transcription"/>
    <property type="evidence" value="ECO:0007669"/>
    <property type="project" value="InterPro"/>
</dbReference>
<proteinExistence type="predicted"/>
<reference evidence="2" key="1">
    <citation type="submission" date="2021-01" db="EMBL/GenBank/DDBJ databases">
        <title>Modified the classification status of verrucomicrobia.</title>
        <authorList>
            <person name="Feng X."/>
        </authorList>
    </citation>
    <scope>NUCLEOTIDE SEQUENCE</scope>
    <source>
        <strain evidence="2">5K15</strain>
    </source>
</reference>
<sequence>MKEYIEKMMTLLKAKNVTWLAATSGQTPSDVYFTKIFDGWWCPDLIDFNLPDNIKEVQAVFFELAKVHGPGIDTVTMTQNAGKTRVQLRQDVIPDDEIDDFWKTREFNVPLLGIKERIHSAYTVTDRAESYFLIDRAPDQGPFDEHDRLLTYLAISGSYGLHHRLLLERGLVAPATSALSPREKETFTLLFTELSQKEIAVELGVSNSTASQYINSVYRKFNVRGRNALISCCA</sequence>
<dbReference type="PROSITE" id="PS50043">
    <property type="entry name" value="HTH_LUXR_2"/>
    <property type="match status" value="1"/>
</dbReference>
<feature type="domain" description="HTH luxR-type" evidence="1">
    <location>
        <begin position="172"/>
        <end position="234"/>
    </location>
</feature>
<protein>
    <recommendedName>
        <fullName evidence="1">HTH luxR-type domain-containing protein</fullName>
    </recommendedName>
</protein>
<dbReference type="SMART" id="SM00421">
    <property type="entry name" value="HTH_LUXR"/>
    <property type="match status" value="1"/>
</dbReference>